<dbReference type="OrthoDB" id="3522092at2"/>
<organism evidence="1 2">
    <name type="scientific">Actinomadura pelletieri DSM 43383</name>
    <dbReference type="NCBI Taxonomy" id="1120940"/>
    <lineage>
        <taxon>Bacteria</taxon>
        <taxon>Bacillati</taxon>
        <taxon>Actinomycetota</taxon>
        <taxon>Actinomycetes</taxon>
        <taxon>Streptosporangiales</taxon>
        <taxon>Thermomonosporaceae</taxon>
        <taxon>Actinomadura</taxon>
    </lineage>
</organism>
<sequence>MNSIPTEETPLAGYQERRLAELTAVVAARQEQGASAVRSPRRLAHPRSAWGIAGALGAATAVTAGLLTWTGSAQPAYAVTRDPSGLVTVKVTQEILDSRNADALSRELRSLGVPATVYSIPEGKVCPQPHAKPVDLPPNVYDMPDGLYTVPSRLPRPSGGWKMTINPGNFRPGQFMIWTLTTSGIYDESNRRTGNGTSVGTYLVSGRAIPCNYRPAQHPQAPHPAVTKVMGQKDGQSVSVTDTGGFITFSTSP</sequence>
<dbReference type="EMBL" id="RBWU01000001">
    <property type="protein sequence ID" value="RKS79616.1"/>
    <property type="molecule type" value="Genomic_DNA"/>
</dbReference>
<comment type="caution">
    <text evidence="1">The sequence shown here is derived from an EMBL/GenBank/DDBJ whole genome shotgun (WGS) entry which is preliminary data.</text>
</comment>
<keyword evidence="2" id="KW-1185">Reference proteome</keyword>
<dbReference type="RefSeq" id="WP_121433107.1">
    <property type="nucleotide sequence ID" value="NZ_RBWU01000001.1"/>
</dbReference>
<evidence type="ECO:0000313" key="1">
    <source>
        <dbReference type="EMBL" id="RKS79616.1"/>
    </source>
</evidence>
<dbReference type="Proteomes" id="UP000274601">
    <property type="component" value="Unassembled WGS sequence"/>
</dbReference>
<protein>
    <submittedName>
        <fullName evidence="1">Uncharacterized protein</fullName>
    </submittedName>
</protein>
<reference evidence="1 2" key="1">
    <citation type="submission" date="2018-10" db="EMBL/GenBank/DDBJ databases">
        <title>Genomic Encyclopedia of Archaeal and Bacterial Type Strains, Phase II (KMG-II): from individual species to whole genera.</title>
        <authorList>
            <person name="Goeker M."/>
        </authorList>
    </citation>
    <scope>NUCLEOTIDE SEQUENCE [LARGE SCALE GENOMIC DNA]</scope>
    <source>
        <strain evidence="1 2">DSM 43383</strain>
    </source>
</reference>
<proteinExistence type="predicted"/>
<dbReference type="AlphaFoldDB" id="A0A495R0I4"/>
<gene>
    <name evidence="1" type="ORF">BZB76_1091</name>
</gene>
<name>A0A495R0I4_9ACTN</name>
<evidence type="ECO:0000313" key="2">
    <source>
        <dbReference type="Proteomes" id="UP000274601"/>
    </source>
</evidence>
<accession>A0A495R0I4</accession>